<keyword evidence="1" id="KW-0812">Transmembrane</keyword>
<name>A0A8H6XST2_9AGAR</name>
<proteinExistence type="predicted"/>
<dbReference type="PANTHER" id="PTHR40465">
    <property type="entry name" value="CHROMOSOME 1, WHOLE GENOME SHOTGUN SEQUENCE"/>
    <property type="match status" value="1"/>
</dbReference>
<organism evidence="3 4">
    <name type="scientific">Mycena venus</name>
    <dbReference type="NCBI Taxonomy" id="2733690"/>
    <lineage>
        <taxon>Eukaryota</taxon>
        <taxon>Fungi</taxon>
        <taxon>Dikarya</taxon>
        <taxon>Basidiomycota</taxon>
        <taxon>Agaricomycotina</taxon>
        <taxon>Agaricomycetes</taxon>
        <taxon>Agaricomycetidae</taxon>
        <taxon>Agaricales</taxon>
        <taxon>Marasmiineae</taxon>
        <taxon>Mycenaceae</taxon>
        <taxon>Mycena</taxon>
    </lineage>
</organism>
<gene>
    <name evidence="3" type="ORF">MVEN_01596100</name>
</gene>
<keyword evidence="1" id="KW-0472">Membrane</keyword>
<dbReference type="AlphaFoldDB" id="A0A8H6XST2"/>
<sequence>MSSPSSVPDPAVVAAAVAQVKEVFATSFIGFAIATTAYGISVLQCYLYFRQYPRDSMYLKMTVGTLLLLDTLSTIMTAHALYTYFVLNFGNISSDALIPWHENSTLILPTVRLILGFRSFALTNGLLTMVTITAQCFYAWQIWTVSFNVFVTVGILLSAFAAFGLGLYVTVHLFRFPAVATLATPSVQAVTGPFIGLAACCDIAITAALIFYLYSKRREGELTTKDMIDSLIRYALCRGILTAITQIIFLALNVGIPDRTLWQPFHQLVGKLYVNSIVASLNVRNVVRGKGDPERSGRVVSRSTAATESTRAVPLSFIVPKTDTTGTFDVETHDHNYQNQGHEDNKAEIMTSTV</sequence>
<keyword evidence="4" id="KW-1185">Reference proteome</keyword>
<evidence type="ECO:0000259" key="2">
    <source>
        <dbReference type="Pfam" id="PF20152"/>
    </source>
</evidence>
<keyword evidence="1" id="KW-1133">Transmembrane helix</keyword>
<evidence type="ECO:0000256" key="1">
    <source>
        <dbReference type="SAM" id="Phobius"/>
    </source>
</evidence>
<feature type="transmembrane region" description="Helical" evidence="1">
    <location>
        <begin position="147"/>
        <end position="174"/>
    </location>
</feature>
<dbReference type="EMBL" id="JACAZI010000013">
    <property type="protein sequence ID" value="KAF7345756.1"/>
    <property type="molecule type" value="Genomic_DNA"/>
</dbReference>
<dbReference type="Proteomes" id="UP000620124">
    <property type="component" value="Unassembled WGS sequence"/>
</dbReference>
<comment type="caution">
    <text evidence="3">The sequence shown here is derived from an EMBL/GenBank/DDBJ whole genome shotgun (WGS) entry which is preliminary data.</text>
</comment>
<feature type="domain" description="DUF6534" evidence="2">
    <location>
        <begin position="198"/>
        <end position="285"/>
    </location>
</feature>
<dbReference type="InterPro" id="IPR045339">
    <property type="entry name" value="DUF6534"/>
</dbReference>
<feature type="transmembrane region" description="Helical" evidence="1">
    <location>
        <begin position="120"/>
        <end position="140"/>
    </location>
</feature>
<feature type="transmembrane region" description="Helical" evidence="1">
    <location>
        <begin position="235"/>
        <end position="256"/>
    </location>
</feature>
<feature type="transmembrane region" description="Helical" evidence="1">
    <location>
        <begin position="28"/>
        <end position="49"/>
    </location>
</feature>
<protein>
    <recommendedName>
        <fullName evidence="2">DUF6534 domain-containing protein</fullName>
    </recommendedName>
</protein>
<dbReference type="OrthoDB" id="3270417at2759"/>
<evidence type="ECO:0000313" key="4">
    <source>
        <dbReference type="Proteomes" id="UP000620124"/>
    </source>
</evidence>
<feature type="transmembrane region" description="Helical" evidence="1">
    <location>
        <begin position="194"/>
        <end position="214"/>
    </location>
</feature>
<dbReference type="Pfam" id="PF20152">
    <property type="entry name" value="DUF6534"/>
    <property type="match status" value="1"/>
</dbReference>
<dbReference type="PANTHER" id="PTHR40465:SF1">
    <property type="entry name" value="DUF6534 DOMAIN-CONTAINING PROTEIN"/>
    <property type="match status" value="1"/>
</dbReference>
<reference evidence="3" key="1">
    <citation type="submission" date="2020-05" db="EMBL/GenBank/DDBJ databases">
        <title>Mycena genomes resolve the evolution of fungal bioluminescence.</title>
        <authorList>
            <person name="Tsai I.J."/>
        </authorList>
    </citation>
    <scope>NUCLEOTIDE SEQUENCE</scope>
    <source>
        <strain evidence="3">CCC161011</strain>
    </source>
</reference>
<accession>A0A8H6XST2</accession>
<evidence type="ECO:0000313" key="3">
    <source>
        <dbReference type="EMBL" id="KAF7345756.1"/>
    </source>
</evidence>
<feature type="transmembrane region" description="Helical" evidence="1">
    <location>
        <begin position="61"/>
        <end position="85"/>
    </location>
</feature>